<evidence type="ECO:0000313" key="2">
    <source>
        <dbReference type="EMBL" id="GIY95824.1"/>
    </source>
</evidence>
<gene>
    <name evidence="2" type="ORF">CEXT_308631</name>
</gene>
<dbReference type="Proteomes" id="UP001054945">
    <property type="component" value="Unassembled WGS sequence"/>
</dbReference>
<feature type="transmembrane region" description="Helical" evidence="1">
    <location>
        <begin position="37"/>
        <end position="56"/>
    </location>
</feature>
<dbReference type="EMBL" id="BPLR01000583">
    <property type="protein sequence ID" value="GIY95824.1"/>
    <property type="molecule type" value="Genomic_DNA"/>
</dbReference>
<evidence type="ECO:0000313" key="3">
    <source>
        <dbReference type="Proteomes" id="UP001054945"/>
    </source>
</evidence>
<name>A0AAV4XPV8_CAEEX</name>
<protein>
    <submittedName>
        <fullName evidence="2">Uncharacterized protein</fullName>
    </submittedName>
</protein>
<reference evidence="2 3" key="1">
    <citation type="submission" date="2021-06" db="EMBL/GenBank/DDBJ databases">
        <title>Caerostris extrusa draft genome.</title>
        <authorList>
            <person name="Kono N."/>
            <person name="Arakawa K."/>
        </authorList>
    </citation>
    <scope>NUCLEOTIDE SEQUENCE [LARGE SCALE GENOMIC DNA]</scope>
</reference>
<organism evidence="2 3">
    <name type="scientific">Caerostris extrusa</name>
    <name type="common">Bark spider</name>
    <name type="synonym">Caerostris bankana</name>
    <dbReference type="NCBI Taxonomy" id="172846"/>
    <lineage>
        <taxon>Eukaryota</taxon>
        <taxon>Metazoa</taxon>
        <taxon>Ecdysozoa</taxon>
        <taxon>Arthropoda</taxon>
        <taxon>Chelicerata</taxon>
        <taxon>Arachnida</taxon>
        <taxon>Araneae</taxon>
        <taxon>Araneomorphae</taxon>
        <taxon>Entelegynae</taxon>
        <taxon>Araneoidea</taxon>
        <taxon>Araneidae</taxon>
        <taxon>Caerostris</taxon>
    </lineage>
</organism>
<evidence type="ECO:0000256" key="1">
    <source>
        <dbReference type="SAM" id="Phobius"/>
    </source>
</evidence>
<keyword evidence="1" id="KW-0472">Membrane</keyword>
<sequence length="86" mass="9609">MGRYPALSRLAPETWNGAGNAYLQSRRVKLISMTRPCMSLITVLIIFPGFLARSSAPDDNSRMVMVRTVFVRSAGTMLDFRSLLDL</sequence>
<proteinExistence type="predicted"/>
<dbReference type="AlphaFoldDB" id="A0AAV4XPV8"/>
<keyword evidence="1" id="KW-0812">Transmembrane</keyword>
<accession>A0AAV4XPV8</accession>
<keyword evidence="3" id="KW-1185">Reference proteome</keyword>
<comment type="caution">
    <text evidence="2">The sequence shown here is derived from an EMBL/GenBank/DDBJ whole genome shotgun (WGS) entry which is preliminary data.</text>
</comment>
<keyword evidence="1" id="KW-1133">Transmembrane helix</keyword>